<dbReference type="Proteomes" id="UP000007755">
    <property type="component" value="Unassembled WGS sequence"/>
</dbReference>
<evidence type="ECO:0000313" key="3">
    <source>
        <dbReference type="EMBL" id="EGI66523.1"/>
    </source>
</evidence>
<feature type="domain" description="C2H2-type" evidence="2">
    <location>
        <begin position="105"/>
        <end position="132"/>
    </location>
</feature>
<dbReference type="Gene3D" id="3.30.160.60">
    <property type="entry name" value="Classic Zinc Finger"/>
    <property type="match status" value="1"/>
</dbReference>
<dbReference type="GO" id="GO:0008270">
    <property type="term" value="F:zinc ion binding"/>
    <property type="evidence" value="ECO:0007669"/>
    <property type="project" value="UniProtKB-KW"/>
</dbReference>
<keyword evidence="1" id="KW-0863">Zinc-finger</keyword>
<dbReference type="InterPro" id="IPR013087">
    <property type="entry name" value="Znf_C2H2_type"/>
</dbReference>
<keyword evidence="1" id="KW-0862">Zinc</keyword>
<keyword evidence="1" id="KW-0479">Metal-binding</keyword>
<protein>
    <submittedName>
        <fullName evidence="3">Longitudinals lacking protein, isoforms A/B/D/L</fullName>
    </submittedName>
</protein>
<gene>
    <name evidence="3" type="ORF">G5I_04998</name>
</gene>
<evidence type="ECO:0000259" key="2">
    <source>
        <dbReference type="PROSITE" id="PS50157"/>
    </source>
</evidence>
<dbReference type="InParanoid" id="F4WH44"/>
<keyword evidence="4" id="KW-1185">Reference proteome</keyword>
<evidence type="ECO:0000256" key="1">
    <source>
        <dbReference type="PROSITE-ProRule" id="PRU00042"/>
    </source>
</evidence>
<dbReference type="InterPro" id="IPR036236">
    <property type="entry name" value="Znf_C2H2_sf"/>
</dbReference>
<organism evidence="4">
    <name type="scientific">Acromyrmex echinatior</name>
    <name type="common">Panamanian leafcutter ant</name>
    <name type="synonym">Acromyrmex octospinosus echinatior</name>
    <dbReference type="NCBI Taxonomy" id="103372"/>
    <lineage>
        <taxon>Eukaryota</taxon>
        <taxon>Metazoa</taxon>
        <taxon>Ecdysozoa</taxon>
        <taxon>Arthropoda</taxon>
        <taxon>Hexapoda</taxon>
        <taxon>Insecta</taxon>
        <taxon>Pterygota</taxon>
        <taxon>Neoptera</taxon>
        <taxon>Endopterygota</taxon>
        <taxon>Hymenoptera</taxon>
        <taxon>Apocrita</taxon>
        <taxon>Aculeata</taxon>
        <taxon>Formicoidea</taxon>
        <taxon>Formicidae</taxon>
        <taxon>Myrmicinae</taxon>
        <taxon>Acromyrmex</taxon>
    </lineage>
</organism>
<dbReference type="PROSITE" id="PS50157">
    <property type="entry name" value="ZINC_FINGER_C2H2_2"/>
    <property type="match status" value="1"/>
</dbReference>
<proteinExistence type="predicted"/>
<evidence type="ECO:0000313" key="4">
    <source>
        <dbReference type="Proteomes" id="UP000007755"/>
    </source>
</evidence>
<accession>F4WH44</accession>
<sequence>MSRVDVRPNTRRTSVFLISVFANTLASLRLSACEMMRGYHYSNYPALYAALMEAKSACEDPLAIDAYQSDELKYTYKDSHRSKRKYKTRHYYRKDNSGPSSFAKHICEFCGKIYGTRGSLKYHRFMECGKEPNFACTFCSYRSIRKSNVLRHVHLVHYQECFIK</sequence>
<dbReference type="SUPFAM" id="SSF57667">
    <property type="entry name" value="beta-beta-alpha zinc fingers"/>
    <property type="match status" value="1"/>
</dbReference>
<dbReference type="EMBL" id="GL888148">
    <property type="protein sequence ID" value="EGI66523.1"/>
    <property type="molecule type" value="Genomic_DNA"/>
</dbReference>
<dbReference type="SMART" id="SM00355">
    <property type="entry name" value="ZnF_C2H2"/>
    <property type="match status" value="2"/>
</dbReference>
<dbReference type="AlphaFoldDB" id="F4WH44"/>
<reference evidence="3" key="1">
    <citation type="submission" date="2011-02" db="EMBL/GenBank/DDBJ databases">
        <title>The genome of the leaf-cutting ant Acromyrmex echinatior suggests key adaptations to social evolution and fungus farming.</title>
        <authorList>
            <person name="Nygaard S."/>
            <person name="Zhang G."/>
        </authorList>
    </citation>
    <scope>NUCLEOTIDE SEQUENCE</scope>
</reference>
<name>F4WH44_ACREC</name>